<dbReference type="InterPro" id="IPR000182">
    <property type="entry name" value="GNAT_dom"/>
</dbReference>
<organism evidence="2 3">
    <name type="scientific">Flavivirga jejuensis</name>
    <dbReference type="NCBI Taxonomy" id="870487"/>
    <lineage>
        <taxon>Bacteria</taxon>
        <taxon>Pseudomonadati</taxon>
        <taxon>Bacteroidota</taxon>
        <taxon>Flavobacteriia</taxon>
        <taxon>Flavobacteriales</taxon>
        <taxon>Flavobacteriaceae</taxon>
        <taxon>Flavivirga</taxon>
    </lineage>
</organism>
<dbReference type="InterPro" id="IPR016181">
    <property type="entry name" value="Acyl_CoA_acyltransferase"/>
</dbReference>
<dbReference type="CDD" id="cd04301">
    <property type="entry name" value="NAT_SF"/>
    <property type="match status" value="1"/>
</dbReference>
<keyword evidence="3" id="KW-1185">Reference proteome</keyword>
<evidence type="ECO:0000313" key="2">
    <source>
        <dbReference type="EMBL" id="MDO5975866.1"/>
    </source>
</evidence>
<dbReference type="PANTHER" id="PTHR43305:SF1">
    <property type="entry name" value="FAMILY N-ACETYLTRANSFERASE, PUTATIVE (AFU_ORTHOLOGUE AFUA_2G01380)-RELATED"/>
    <property type="match status" value="1"/>
</dbReference>
<dbReference type="EMBL" id="JAUOEL010000006">
    <property type="protein sequence ID" value="MDO5975866.1"/>
    <property type="molecule type" value="Genomic_DNA"/>
</dbReference>
<dbReference type="InterPro" id="IPR052777">
    <property type="entry name" value="Acetyltransferase_Enz"/>
</dbReference>
<sequence length="160" mass="18570">MNTTKALEIISFEKQYAKDFYELNVEWLKTFFYVEPYDEEVLSNPEHYIINKGGHIFFAKMNNQIVGTVALMPIGDDGLSELTKMAVSPKHRGYKIGQQLMQYCIDYAKSIGLPSLILYSNTTLENAIYIYKKYGFIEKPLEPDTPYKRSDIKMELDLKN</sequence>
<reference evidence="2" key="1">
    <citation type="submission" date="2023-07" db="EMBL/GenBank/DDBJ databases">
        <title>Two novel species in the genus Flavivirga.</title>
        <authorList>
            <person name="Kwon K."/>
        </authorList>
    </citation>
    <scope>NUCLEOTIDE SEQUENCE</scope>
    <source>
        <strain evidence="2">KACC 14158</strain>
    </source>
</reference>
<gene>
    <name evidence="2" type="ORF">Q4Q40_16845</name>
</gene>
<evidence type="ECO:0000259" key="1">
    <source>
        <dbReference type="PROSITE" id="PS51186"/>
    </source>
</evidence>
<evidence type="ECO:0000313" key="3">
    <source>
        <dbReference type="Proteomes" id="UP001176806"/>
    </source>
</evidence>
<dbReference type="PROSITE" id="PS51186">
    <property type="entry name" value="GNAT"/>
    <property type="match status" value="1"/>
</dbReference>
<comment type="caution">
    <text evidence="2">The sequence shown here is derived from an EMBL/GenBank/DDBJ whole genome shotgun (WGS) entry which is preliminary data.</text>
</comment>
<proteinExistence type="predicted"/>
<dbReference type="Pfam" id="PF00583">
    <property type="entry name" value="Acetyltransf_1"/>
    <property type="match status" value="1"/>
</dbReference>
<accession>A0ABT8WSL3</accession>
<dbReference type="Proteomes" id="UP001176806">
    <property type="component" value="Unassembled WGS sequence"/>
</dbReference>
<dbReference type="PANTHER" id="PTHR43305">
    <property type="entry name" value="FAMILY N-ACETYLTRANSFERASE, PUTATIVE (AFU_ORTHOLOGUE AFUA_2G01380)-RELATED"/>
    <property type="match status" value="1"/>
</dbReference>
<name>A0ABT8WSL3_9FLAO</name>
<feature type="domain" description="N-acetyltransferase" evidence="1">
    <location>
        <begin position="7"/>
        <end position="159"/>
    </location>
</feature>
<protein>
    <submittedName>
        <fullName evidence="2">GNAT family N-acetyltransferase</fullName>
    </submittedName>
</protein>
<dbReference type="SUPFAM" id="SSF55729">
    <property type="entry name" value="Acyl-CoA N-acyltransferases (Nat)"/>
    <property type="match status" value="1"/>
</dbReference>
<dbReference type="Gene3D" id="3.40.630.30">
    <property type="match status" value="1"/>
</dbReference>